<dbReference type="GO" id="GO:0034220">
    <property type="term" value="P:monoatomic ion transmembrane transport"/>
    <property type="evidence" value="ECO:0007669"/>
    <property type="project" value="UniProtKB-KW"/>
</dbReference>
<feature type="transmembrane region" description="Helical" evidence="4">
    <location>
        <begin position="182"/>
        <end position="206"/>
    </location>
</feature>
<accession>A0AAV1QJ73</accession>
<dbReference type="InterPro" id="IPR007110">
    <property type="entry name" value="Ig-like_dom"/>
</dbReference>
<dbReference type="InterPro" id="IPR003599">
    <property type="entry name" value="Ig_sub"/>
</dbReference>
<proteinExistence type="predicted"/>
<dbReference type="PROSITE" id="PS50835">
    <property type="entry name" value="IG_LIKE"/>
    <property type="match status" value="1"/>
</dbReference>
<dbReference type="GO" id="GO:0001817">
    <property type="term" value="P:regulation of cytokine production"/>
    <property type="evidence" value="ECO:0007669"/>
    <property type="project" value="TreeGrafter"/>
</dbReference>
<dbReference type="PANTHER" id="PTHR24100">
    <property type="entry name" value="BUTYROPHILIN"/>
    <property type="match status" value="1"/>
</dbReference>
<feature type="domain" description="Ig-like" evidence="5">
    <location>
        <begin position="7"/>
        <end position="130"/>
    </location>
</feature>
<dbReference type="Pfam" id="PF07686">
    <property type="entry name" value="V-set"/>
    <property type="match status" value="1"/>
</dbReference>
<keyword evidence="2 4" id="KW-0472">Membrane</keyword>
<gene>
    <name evidence="6" type="ORF">FSCOSCO3_A023789</name>
</gene>
<evidence type="ECO:0000256" key="2">
    <source>
        <dbReference type="ARBA" id="ARBA00023136"/>
    </source>
</evidence>
<dbReference type="Gene3D" id="2.60.40.10">
    <property type="entry name" value="Immunoglobulins"/>
    <property type="match status" value="1"/>
</dbReference>
<name>A0AAV1QJ73_SCOSC</name>
<organism evidence="6 7">
    <name type="scientific">Scomber scombrus</name>
    <name type="common">Atlantic mackerel</name>
    <name type="synonym">Scomber vernalis</name>
    <dbReference type="NCBI Taxonomy" id="13677"/>
    <lineage>
        <taxon>Eukaryota</taxon>
        <taxon>Metazoa</taxon>
        <taxon>Chordata</taxon>
        <taxon>Craniata</taxon>
        <taxon>Vertebrata</taxon>
        <taxon>Euteleostomi</taxon>
        <taxon>Actinopterygii</taxon>
        <taxon>Neopterygii</taxon>
        <taxon>Teleostei</taxon>
        <taxon>Neoteleostei</taxon>
        <taxon>Acanthomorphata</taxon>
        <taxon>Pelagiaria</taxon>
        <taxon>Scombriformes</taxon>
        <taxon>Scombridae</taxon>
        <taxon>Scomber</taxon>
    </lineage>
</organism>
<dbReference type="SUPFAM" id="SSF48726">
    <property type="entry name" value="Immunoglobulin"/>
    <property type="match status" value="1"/>
</dbReference>
<protein>
    <submittedName>
        <fullName evidence="6">Sodium channel subunit beta-3-like</fullName>
    </submittedName>
</protein>
<keyword evidence="4" id="KW-1133">Transmembrane helix</keyword>
<dbReference type="InterPro" id="IPR013106">
    <property type="entry name" value="Ig_V-set"/>
</dbReference>
<dbReference type="Proteomes" id="UP001314229">
    <property type="component" value="Unassembled WGS sequence"/>
</dbReference>
<dbReference type="PANTHER" id="PTHR24100:SF151">
    <property type="entry name" value="ICOS LIGAND"/>
    <property type="match status" value="1"/>
</dbReference>
<dbReference type="SMART" id="SM00406">
    <property type="entry name" value="IGv"/>
    <property type="match status" value="1"/>
</dbReference>
<dbReference type="InterPro" id="IPR050504">
    <property type="entry name" value="IgSF_BTN/MOG"/>
</dbReference>
<dbReference type="EMBL" id="CAWUFR010001300">
    <property type="protein sequence ID" value="CAK6983410.1"/>
    <property type="molecule type" value="Genomic_DNA"/>
</dbReference>
<dbReference type="GO" id="GO:0009897">
    <property type="term" value="C:external side of plasma membrane"/>
    <property type="evidence" value="ECO:0007669"/>
    <property type="project" value="TreeGrafter"/>
</dbReference>
<comment type="caution">
    <text evidence="6">The sequence shown here is derived from an EMBL/GenBank/DDBJ whole genome shotgun (WGS) entry which is preliminary data.</text>
</comment>
<comment type="subcellular location">
    <subcellularLocation>
        <location evidence="1">Membrane</location>
    </subcellularLocation>
</comment>
<reference evidence="6 7" key="1">
    <citation type="submission" date="2024-01" db="EMBL/GenBank/DDBJ databases">
        <authorList>
            <person name="Alioto T."/>
            <person name="Alioto T."/>
            <person name="Gomez Garrido J."/>
        </authorList>
    </citation>
    <scope>NUCLEOTIDE SEQUENCE [LARGE SCALE GENOMIC DNA]</scope>
</reference>
<keyword evidence="6" id="KW-0406">Ion transport</keyword>
<evidence type="ECO:0000256" key="1">
    <source>
        <dbReference type="ARBA" id="ARBA00004370"/>
    </source>
</evidence>
<dbReference type="GO" id="GO:0050852">
    <property type="term" value="P:T cell receptor signaling pathway"/>
    <property type="evidence" value="ECO:0007669"/>
    <property type="project" value="TreeGrafter"/>
</dbReference>
<keyword evidence="4" id="KW-0812">Transmembrane</keyword>
<dbReference type="SMART" id="SM00409">
    <property type="entry name" value="IG"/>
    <property type="match status" value="1"/>
</dbReference>
<evidence type="ECO:0000256" key="3">
    <source>
        <dbReference type="ARBA" id="ARBA00023319"/>
    </source>
</evidence>
<dbReference type="InterPro" id="IPR036179">
    <property type="entry name" value="Ig-like_dom_sf"/>
</dbReference>
<keyword evidence="6" id="KW-0813">Transport</keyword>
<dbReference type="GO" id="GO:0005102">
    <property type="term" value="F:signaling receptor binding"/>
    <property type="evidence" value="ECO:0007669"/>
    <property type="project" value="TreeGrafter"/>
</dbReference>
<evidence type="ECO:0000256" key="4">
    <source>
        <dbReference type="SAM" id="Phobius"/>
    </source>
</evidence>
<evidence type="ECO:0000313" key="6">
    <source>
        <dbReference type="EMBL" id="CAK6983410.1"/>
    </source>
</evidence>
<keyword evidence="7" id="KW-1185">Reference proteome</keyword>
<dbReference type="InterPro" id="IPR013783">
    <property type="entry name" value="Ig-like_fold"/>
</dbReference>
<keyword evidence="3" id="KW-0393">Immunoglobulin domain</keyword>
<evidence type="ECO:0000259" key="5">
    <source>
        <dbReference type="PROSITE" id="PS50835"/>
    </source>
</evidence>
<sequence>MQLLCRPAAASVMDSLKGLVMMSLICVSEGQQQMSVSLGDNVTLQCQSLKHELITVLKWIRPELKSSGYVFFYRNKRSYRSYQHPSFVDRVQLKDPEMKDGDASVTLHNVNLNDTGTYECHVSVRSSGLSKRVTSEVTHFINLTVTDSGQTRESKSENITTENTEGNIYHAKDARVSNHSGFVVVVAVAVVVAVGVVVVAAVAVFLKKYQTYKTG</sequence>
<evidence type="ECO:0000313" key="7">
    <source>
        <dbReference type="Proteomes" id="UP001314229"/>
    </source>
</evidence>
<dbReference type="AlphaFoldDB" id="A0AAV1QJ73"/>
<keyword evidence="6" id="KW-0407">Ion channel</keyword>